<proteinExistence type="predicted"/>
<evidence type="ECO:0000313" key="1">
    <source>
        <dbReference type="EMBL" id="EIG28133.1"/>
    </source>
</evidence>
<accession>I2NQM2</accession>
<comment type="caution">
    <text evidence="1">The sequence shown here is derived from an EMBL/GenBank/DDBJ whole genome shotgun (WGS) entry which is preliminary data.</text>
</comment>
<dbReference type="EMBL" id="AJMT01000119">
    <property type="protein sequence ID" value="EIG28133.1"/>
    <property type="molecule type" value="Genomic_DNA"/>
</dbReference>
<dbReference type="AlphaFoldDB" id="I2NQM2"/>
<sequence>MKGVNVFGFCRAETGVSAFSDDPSALSRVLNPIENNGRI</sequence>
<evidence type="ECO:0000313" key="2">
    <source>
        <dbReference type="Proteomes" id="UP000004473"/>
    </source>
</evidence>
<protein>
    <submittedName>
        <fullName evidence="1">Uncharacterized protein</fullName>
    </submittedName>
</protein>
<organism evidence="1 2">
    <name type="scientific">Neisseria sicca VK64</name>
    <dbReference type="NCBI Taxonomy" id="1095748"/>
    <lineage>
        <taxon>Bacteria</taxon>
        <taxon>Pseudomonadati</taxon>
        <taxon>Pseudomonadota</taxon>
        <taxon>Betaproteobacteria</taxon>
        <taxon>Neisseriales</taxon>
        <taxon>Neisseriaceae</taxon>
        <taxon>Neisseria</taxon>
    </lineage>
</organism>
<gene>
    <name evidence="1" type="ORF">HMPREF1051_0754</name>
</gene>
<dbReference type="Proteomes" id="UP000004473">
    <property type="component" value="Unassembled WGS sequence"/>
</dbReference>
<name>I2NQM2_NEISI</name>
<reference evidence="1 2" key="1">
    <citation type="submission" date="2012-04" db="EMBL/GenBank/DDBJ databases">
        <authorList>
            <person name="Harkins D.M."/>
            <person name="Madupu R."/>
            <person name="Durkin A.S."/>
            <person name="Torralba M."/>
            <person name="Methe B."/>
            <person name="Sutton G.G."/>
            <person name="Nelson K.E."/>
        </authorList>
    </citation>
    <scope>NUCLEOTIDE SEQUENCE [LARGE SCALE GENOMIC DNA]</scope>
    <source>
        <strain evidence="1 2">VK64</strain>
    </source>
</reference>